<dbReference type="Pfam" id="PF13432">
    <property type="entry name" value="TPR_16"/>
    <property type="match status" value="1"/>
</dbReference>
<dbReference type="RefSeq" id="WP_171977751.1">
    <property type="nucleotide sequence ID" value="NZ_CAWOXK010000001.1"/>
</dbReference>
<accession>A0A856MLZ7</accession>
<keyword evidence="5" id="KW-1185">Reference proteome</keyword>
<organism evidence="4 5">
    <name type="scientific">Brasilonema sennae CENA114</name>
    <dbReference type="NCBI Taxonomy" id="415709"/>
    <lineage>
        <taxon>Bacteria</taxon>
        <taxon>Bacillati</taxon>
        <taxon>Cyanobacteriota</taxon>
        <taxon>Cyanophyceae</taxon>
        <taxon>Nostocales</taxon>
        <taxon>Scytonemataceae</taxon>
        <taxon>Brasilonema</taxon>
        <taxon>Bromeliae group (in: Brasilonema)</taxon>
    </lineage>
</organism>
<evidence type="ECO:0000313" key="4">
    <source>
        <dbReference type="EMBL" id="QDL11399.1"/>
    </source>
</evidence>
<evidence type="ECO:0000256" key="2">
    <source>
        <dbReference type="ARBA" id="ARBA00022803"/>
    </source>
</evidence>
<sequence>MVYELYHILEISSQASADEIKRAYFQLVRKYSPEKDPERFQQIRIAYNTLFDSKSRENYDAMQKYGEQVKDLISQAQNKMQVEEWSNAIPLLKQVLVLAPRIDIARHLLGLCYIHTENWDFAVKIYTALTKTNPNMTLYWSNLGSAYKLQAECSDNEDFSKIPIYHNARDSFQQVVKLEPFNSAPYLDIAETYLDQKNYSEALAWAERAIGADGKADSNDFEALFFICRIHFYSGEVQKIEILGRRIISLLPKNSDIRRYAASRFANMGIEIANIAAKSSNFDMWRAAFQFLKTATDLEPDNLDIQEICTKVEETVAAIDQYENLNRDYLINQGFKRLAAFCLADYFNFYDSQQERKTFLNDILTEILVSPASTIFASLERIKFYYPAVYKLNVELFHRIEQVACVP</sequence>
<dbReference type="PRINTS" id="PR00625">
    <property type="entry name" value="JDOMAIN"/>
</dbReference>
<dbReference type="SUPFAM" id="SSF46565">
    <property type="entry name" value="Chaperone J-domain"/>
    <property type="match status" value="1"/>
</dbReference>
<dbReference type="InterPro" id="IPR011990">
    <property type="entry name" value="TPR-like_helical_dom_sf"/>
</dbReference>
<dbReference type="KEGG" id="bsen:DP114_29005"/>
<dbReference type="InterPro" id="IPR018253">
    <property type="entry name" value="DnaJ_domain_CS"/>
</dbReference>
<keyword evidence="2" id="KW-0802">TPR repeat</keyword>
<dbReference type="SMART" id="SM00271">
    <property type="entry name" value="DnaJ"/>
    <property type="match status" value="1"/>
</dbReference>
<dbReference type="SUPFAM" id="SSF48452">
    <property type="entry name" value="TPR-like"/>
    <property type="match status" value="2"/>
</dbReference>
<evidence type="ECO:0000256" key="1">
    <source>
        <dbReference type="ARBA" id="ARBA00022737"/>
    </source>
</evidence>
<dbReference type="Gene3D" id="1.10.287.110">
    <property type="entry name" value="DnaJ domain"/>
    <property type="match status" value="1"/>
</dbReference>
<dbReference type="InterPro" id="IPR019734">
    <property type="entry name" value="TPR_rpt"/>
</dbReference>
<dbReference type="CDD" id="cd06257">
    <property type="entry name" value="DnaJ"/>
    <property type="match status" value="1"/>
</dbReference>
<dbReference type="PANTHER" id="PTHR45188">
    <property type="entry name" value="DNAJ PROTEIN P58IPK HOMOLOG"/>
    <property type="match status" value="1"/>
</dbReference>
<dbReference type="Pfam" id="PF00226">
    <property type="entry name" value="DnaJ"/>
    <property type="match status" value="1"/>
</dbReference>
<feature type="domain" description="J" evidence="3">
    <location>
        <begin position="4"/>
        <end position="63"/>
    </location>
</feature>
<dbReference type="AlphaFoldDB" id="A0A856MLZ7"/>
<proteinExistence type="predicted"/>
<evidence type="ECO:0000313" key="5">
    <source>
        <dbReference type="Proteomes" id="UP000503129"/>
    </source>
</evidence>
<dbReference type="Gene3D" id="1.25.40.10">
    <property type="entry name" value="Tetratricopeptide repeat domain"/>
    <property type="match status" value="2"/>
</dbReference>
<dbReference type="EMBL" id="CP030118">
    <property type="protein sequence ID" value="QDL11399.1"/>
    <property type="molecule type" value="Genomic_DNA"/>
</dbReference>
<dbReference type="InterPro" id="IPR036869">
    <property type="entry name" value="J_dom_sf"/>
</dbReference>
<name>A0A856MLZ7_9CYAN</name>
<dbReference type="PANTHER" id="PTHR45188:SF2">
    <property type="entry name" value="DNAJ HOMOLOG SUBFAMILY C MEMBER 7"/>
    <property type="match status" value="1"/>
</dbReference>
<keyword evidence="1" id="KW-0677">Repeat</keyword>
<protein>
    <recommendedName>
        <fullName evidence="3">J domain-containing protein</fullName>
    </recommendedName>
</protein>
<evidence type="ECO:0000259" key="3">
    <source>
        <dbReference type="PROSITE" id="PS50076"/>
    </source>
</evidence>
<dbReference type="Proteomes" id="UP000503129">
    <property type="component" value="Chromosome"/>
</dbReference>
<reference evidence="4 5" key="1">
    <citation type="submission" date="2018-06" db="EMBL/GenBank/DDBJ databases">
        <title>Comparative genomics of Brasilonema spp. strains.</title>
        <authorList>
            <person name="Alvarenga D.O."/>
            <person name="Fiore M.F."/>
            <person name="Varani A.M."/>
        </authorList>
    </citation>
    <scope>NUCLEOTIDE SEQUENCE [LARGE SCALE GENOMIC DNA]</scope>
    <source>
        <strain evidence="4 5">CENA114</strain>
    </source>
</reference>
<dbReference type="InterPro" id="IPR001623">
    <property type="entry name" value="DnaJ_domain"/>
</dbReference>
<dbReference type="PROSITE" id="PS00636">
    <property type="entry name" value="DNAJ_1"/>
    <property type="match status" value="1"/>
</dbReference>
<gene>
    <name evidence="4" type="ORF">DP114_29005</name>
</gene>
<dbReference type="PROSITE" id="PS50076">
    <property type="entry name" value="DNAJ_2"/>
    <property type="match status" value="1"/>
</dbReference>
<dbReference type="SMART" id="SM00028">
    <property type="entry name" value="TPR"/>
    <property type="match status" value="5"/>
</dbReference>